<evidence type="ECO:0000256" key="1">
    <source>
        <dbReference type="SAM" id="MobiDB-lite"/>
    </source>
</evidence>
<feature type="compositionally biased region" description="Polar residues" evidence="1">
    <location>
        <begin position="64"/>
        <end position="74"/>
    </location>
</feature>
<evidence type="ECO:0000313" key="2">
    <source>
        <dbReference type="EMBL" id="CAH7672304.1"/>
    </source>
</evidence>
<feature type="region of interest" description="Disordered" evidence="1">
    <location>
        <begin position="64"/>
        <end position="85"/>
    </location>
</feature>
<sequence>MSDPISLQWHKQLGKWQQTITPDSVPKDSPRDLLVSDVFGPCTPDIFGNKYILTIQDHAATLGNRAQDSRQSAQAPKKAAGNGGGQLLLAPADSFGRWYQPFVNTSKGGVLLVPTPCPRQQRQPPSLSPQTSLQSALKGKRLEGIFLVQPSPNLPRLNSQTGAWGN</sequence>
<comment type="caution">
    <text evidence="2">The sequence shown here is derived from an EMBL/GenBank/DDBJ whole genome shotgun (WGS) entry which is preliminary data.</text>
</comment>
<proteinExistence type="predicted"/>
<protein>
    <submittedName>
        <fullName evidence="2">Uncharacterized protein</fullName>
    </submittedName>
</protein>
<dbReference type="AlphaFoldDB" id="A0AAV0ATZ2"/>
<gene>
    <name evidence="2" type="ORF">PPACK8108_LOCUS7113</name>
</gene>
<organism evidence="2 3">
    <name type="scientific">Phakopsora pachyrhizi</name>
    <name type="common">Asian soybean rust disease fungus</name>
    <dbReference type="NCBI Taxonomy" id="170000"/>
    <lineage>
        <taxon>Eukaryota</taxon>
        <taxon>Fungi</taxon>
        <taxon>Dikarya</taxon>
        <taxon>Basidiomycota</taxon>
        <taxon>Pucciniomycotina</taxon>
        <taxon>Pucciniomycetes</taxon>
        <taxon>Pucciniales</taxon>
        <taxon>Phakopsoraceae</taxon>
        <taxon>Phakopsora</taxon>
    </lineage>
</organism>
<accession>A0AAV0ATZ2</accession>
<keyword evidence="3" id="KW-1185">Reference proteome</keyword>
<evidence type="ECO:0000313" key="3">
    <source>
        <dbReference type="Proteomes" id="UP001153365"/>
    </source>
</evidence>
<name>A0AAV0ATZ2_PHAPC</name>
<dbReference type="EMBL" id="CALTRL010001381">
    <property type="protein sequence ID" value="CAH7672304.1"/>
    <property type="molecule type" value="Genomic_DNA"/>
</dbReference>
<dbReference type="Proteomes" id="UP001153365">
    <property type="component" value="Unassembled WGS sequence"/>
</dbReference>
<reference evidence="2" key="1">
    <citation type="submission" date="2022-06" db="EMBL/GenBank/DDBJ databases">
        <authorList>
            <consortium name="SYNGENTA / RWTH Aachen University"/>
        </authorList>
    </citation>
    <scope>NUCLEOTIDE SEQUENCE</scope>
</reference>